<evidence type="ECO:0000313" key="1">
    <source>
        <dbReference type="EMBL" id="GAA0345839.1"/>
    </source>
</evidence>
<organism evidence="1 2">
    <name type="scientific">Streptomyces blastmyceticus</name>
    <dbReference type="NCBI Taxonomy" id="68180"/>
    <lineage>
        <taxon>Bacteria</taxon>
        <taxon>Bacillati</taxon>
        <taxon>Actinomycetota</taxon>
        <taxon>Actinomycetes</taxon>
        <taxon>Kitasatosporales</taxon>
        <taxon>Streptomycetaceae</taxon>
        <taxon>Streptomyces</taxon>
    </lineage>
</organism>
<sequence>MLMSNSIRQFVTAEIEDMLCDYFDLIYTQDMGLFDRVFHPGAVLYSAQDGEVVVRPRDVYREVMEGRQSPQEAAAPRLDEILLIDVLSPEIALAKVRLRLFGNTMVDYLNLLKTDGRWTVAAKLYHRAEPLHG</sequence>
<reference evidence="2" key="1">
    <citation type="journal article" date="2019" name="Int. J. Syst. Evol. Microbiol.">
        <title>The Global Catalogue of Microorganisms (GCM) 10K type strain sequencing project: providing services to taxonomists for standard genome sequencing and annotation.</title>
        <authorList>
            <consortium name="The Broad Institute Genomics Platform"/>
            <consortium name="The Broad Institute Genome Sequencing Center for Infectious Disease"/>
            <person name="Wu L."/>
            <person name="Ma J."/>
        </authorList>
    </citation>
    <scope>NUCLEOTIDE SEQUENCE [LARGE SCALE GENOMIC DNA]</scope>
    <source>
        <strain evidence="2">JCM 4565</strain>
    </source>
</reference>
<dbReference type="Proteomes" id="UP001500063">
    <property type="component" value="Unassembled WGS sequence"/>
</dbReference>
<proteinExistence type="predicted"/>
<name>A0ABP3GHW7_9ACTN</name>
<dbReference type="SUPFAM" id="SSF54427">
    <property type="entry name" value="NTF2-like"/>
    <property type="match status" value="1"/>
</dbReference>
<comment type="caution">
    <text evidence="1">The sequence shown here is derived from an EMBL/GenBank/DDBJ whole genome shotgun (WGS) entry which is preliminary data.</text>
</comment>
<keyword evidence="2" id="KW-1185">Reference proteome</keyword>
<protein>
    <submittedName>
        <fullName evidence="1">Nuclear transport factor 2 family protein</fullName>
    </submittedName>
</protein>
<gene>
    <name evidence="1" type="ORF">GCM10010319_22750</name>
</gene>
<dbReference type="EMBL" id="BAAABW010000013">
    <property type="protein sequence ID" value="GAA0345839.1"/>
    <property type="molecule type" value="Genomic_DNA"/>
</dbReference>
<dbReference type="InterPro" id="IPR039437">
    <property type="entry name" value="FrzH/put_lumazine-bd"/>
</dbReference>
<accession>A0ABP3GHW7</accession>
<dbReference type="Gene3D" id="3.10.450.50">
    <property type="match status" value="1"/>
</dbReference>
<evidence type="ECO:0000313" key="2">
    <source>
        <dbReference type="Proteomes" id="UP001500063"/>
    </source>
</evidence>
<dbReference type="Pfam" id="PF12893">
    <property type="entry name" value="Lumazine_bd_2"/>
    <property type="match status" value="1"/>
</dbReference>
<dbReference type="InterPro" id="IPR032710">
    <property type="entry name" value="NTF2-like_dom_sf"/>
</dbReference>